<dbReference type="InterPro" id="IPR040919">
    <property type="entry name" value="Asparaginase_C"/>
</dbReference>
<evidence type="ECO:0000313" key="8">
    <source>
        <dbReference type="Proteomes" id="UP000630923"/>
    </source>
</evidence>
<dbReference type="PANTHER" id="PTHR11707:SF28">
    <property type="entry name" value="60 KDA LYSOPHOSPHOLIPASE"/>
    <property type="match status" value="1"/>
</dbReference>
<gene>
    <name evidence="7" type="primary">ansA</name>
    <name evidence="7" type="ORF">GCM10017044_22380</name>
</gene>
<evidence type="ECO:0000256" key="1">
    <source>
        <dbReference type="ARBA" id="ARBA00010518"/>
    </source>
</evidence>
<dbReference type="InterPro" id="IPR037152">
    <property type="entry name" value="L-asparaginase_N_sf"/>
</dbReference>
<organism evidence="7 8">
    <name type="scientific">Kordiimonas sediminis</name>
    <dbReference type="NCBI Taxonomy" id="1735581"/>
    <lineage>
        <taxon>Bacteria</taxon>
        <taxon>Pseudomonadati</taxon>
        <taxon>Pseudomonadota</taxon>
        <taxon>Alphaproteobacteria</taxon>
        <taxon>Kordiimonadales</taxon>
        <taxon>Kordiimonadaceae</taxon>
        <taxon>Kordiimonas</taxon>
    </lineage>
</organism>
<reference evidence="7" key="1">
    <citation type="journal article" date="2014" name="Int. J. Syst. Evol. Microbiol.">
        <title>Complete genome sequence of Corynebacterium casei LMG S-19264T (=DSM 44701T), isolated from a smear-ripened cheese.</title>
        <authorList>
            <consortium name="US DOE Joint Genome Institute (JGI-PGF)"/>
            <person name="Walter F."/>
            <person name="Albersmeier A."/>
            <person name="Kalinowski J."/>
            <person name="Ruckert C."/>
        </authorList>
    </citation>
    <scope>NUCLEOTIDE SEQUENCE</scope>
    <source>
        <strain evidence="7">KCTC 42590</strain>
    </source>
</reference>
<evidence type="ECO:0000256" key="4">
    <source>
        <dbReference type="PIRSR" id="PIRSR001220-2"/>
    </source>
</evidence>
<dbReference type="PANTHER" id="PTHR11707">
    <property type="entry name" value="L-ASPARAGINASE"/>
    <property type="match status" value="1"/>
</dbReference>
<feature type="binding site" evidence="4">
    <location>
        <position position="58"/>
    </location>
    <ligand>
        <name>substrate</name>
    </ligand>
</feature>
<dbReference type="InterPro" id="IPR036152">
    <property type="entry name" value="Asp/glu_Ase-like_sf"/>
</dbReference>
<evidence type="ECO:0000259" key="5">
    <source>
        <dbReference type="Pfam" id="PF00710"/>
    </source>
</evidence>
<dbReference type="PROSITE" id="PS51732">
    <property type="entry name" value="ASN_GLN_ASE_3"/>
    <property type="match status" value="1"/>
</dbReference>
<name>A0A919AWT6_9PROT</name>
<evidence type="ECO:0000256" key="3">
    <source>
        <dbReference type="PIRSR" id="PIRSR001220-1"/>
    </source>
</evidence>
<feature type="binding site" evidence="4">
    <location>
        <begin position="88"/>
        <end position="89"/>
    </location>
    <ligand>
        <name>substrate</name>
    </ligand>
</feature>
<keyword evidence="2" id="KW-0378">Hydrolase</keyword>
<dbReference type="Proteomes" id="UP000630923">
    <property type="component" value="Unassembled WGS sequence"/>
</dbReference>
<dbReference type="Pfam" id="PF00710">
    <property type="entry name" value="Asparaginase"/>
    <property type="match status" value="1"/>
</dbReference>
<dbReference type="Gene3D" id="3.40.50.40">
    <property type="match status" value="1"/>
</dbReference>
<dbReference type="SMART" id="SM00870">
    <property type="entry name" value="Asparaginase"/>
    <property type="match status" value="1"/>
</dbReference>
<protein>
    <submittedName>
        <fullName evidence="7">L-asparaginase</fullName>
    </submittedName>
</protein>
<dbReference type="RefSeq" id="WP_191252990.1">
    <property type="nucleotide sequence ID" value="NZ_BNCI01000002.1"/>
</dbReference>
<dbReference type="AlphaFoldDB" id="A0A919AWT6"/>
<dbReference type="SUPFAM" id="SSF53774">
    <property type="entry name" value="Glutaminase/Asparaginase"/>
    <property type="match status" value="1"/>
</dbReference>
<feature type="active site" description="O-isoaspartyl threonine intermediate" evidence="3">
    <location>
        <position position="15"/>
    </location>
</feature>
<dbReference type="CDD" id="cd08964">
    <property type="entry name" value="L-asparaginase_II"/>
    <property type="match status" value="1"/>
</dbReference>
<dbReference type="PRINTS" id="PR00139">
    <property type="entry name" value="ASNGLNASE"/>
</dbReference>
<comment type="caution">
    <text evidence="7">The sequence shown here is derived from an EMBL/GenBank/DDBJ whole genome shotgun (WGS) entry which is preliminary data.</text>
</comment>
<dbReference type="GO" id="GO:0004067">
    <property type="term" value="F:asparaginase activity"/>
    <property type="evidence" value="ECO:0007669"/>
    <property type="project" value="UniProtKB-UniRule"/>
</dbReference>
<feature type="domain" description="L-asparaginase N-terminal" evidence="5">
    <location>
        <begin position="7"/>
        <end position="183"/>
    </location>
</feature>
<sequence length="323" mass="34283">MVNLSPIQVFALGGTISMAPGTAAGVVPSLTGDDLISSIPGIHDIANLRVETLARLGSANISIDHLRTIAEYAQNPKYYRGIVVVQGTDTMEETAFLLRMMYCGDIPIVFTGAMVNPSELGADGPQNLYNAVVAATEASAGVYVAMDGDLMDALYVRKAHTSKKSAFIASHGPVGEIVEGKLHQFSVPAVISTGLDHTCKFANVALQAISLMDDGRMLQSLPQMGYAGLVIESYGAGHVSEVWRDKVISLATKIPVVLASRAGQGRVFSQTYGYKGAEIDLQSNGLISAGGLDSRKARLLLALLLGSGRDDWKEQFIRIAQTV</sequence>
<comment type="similarity">
    <text evidence="1">Belongs to the asparaginase 1 family.</text>
</comment>
<dbReference type="InterPro" id="IPR027473">
    <property type="entry name" value="L-asparaginase_C"/>
</dbReference>
<dbReference type="SFLD" id="SFLDS00057">
    <property type="entry name" value="Glutaminase/Asparaginase"/>
    <property type="match status" value="1"/>
</dbReference>
<feature type="domain" description="Asparaginase/glutaminase C-terminal" evidence="6">
    <location>
        <begin position="204"/>
        <end position="310"/>
    </location>
</feature>
<dbReference type="Gene3D" id="3.40.50.1170">
    <property type="entry name" value="L-asparaginase, N-terminal domain"/>
    <property type="match status" value="1"/>
</dbReference>
<evidence type="ECO:0000256" key="2">
    <source>
        <dbReference type="ARBA" id="ARBA00022801"/>
    </source>
</evidence>
<evidence type="ECO:0000313" key="7">
    <source>
        <dbReference type="EMBL" id="GHF26866.1"/>
    </source>
</evidence>
<dbReference type="InterPro" id="IPR006034">
    <property type="entry name" value="Asparaginase/glutaminase-like"/>
</dbReference>
<reference evidence="7" key="2">
    <citation type="submission" date="2020-09" db="EMBL/GenBank/DDBJ databases">
        <authorList>
            <person name="Sun Q."/>
            <person name="Kim S."/>
        </authorList>
    </citation>
    <scope>NUCLEOTIDE SEQUENCE</scope>
    <source>
        <strain evidence="7">KCTC 42590</strain>
    </source>
</reference>
<dbReference type="PIRSF" id="PIRSF001220">
    <property type="entry name" value="L-ASNase_gatD"/>
    <property type="match status" value="1"/>
</dbReference>
<dbReference type="Pfam" id="PF17763">
    <property type="entry name" value="Asparaginase_C"/>
    <property type="match status" value="1"/>
</dbReference>
<dbReference type="PIRSF" id="PIRSF500176">
    <property type="entry name" value="L_ASNase"/>
    <property type="match status" value="1"/>
</dbReference>
<evidence type="ECO:0000259" key="6">
    <source>
        <dbReference type="Pfam" id="PF17763"/>
    </source>
</evidence>
<proteinExistence type="inferred from homology"/>
<keyword evidence="8" id="KW-1185">Reference proteome</keyword>
<dbReference type="GO" id="GO:0006528">
    <property type="term" value="P:asparagine metabolic process"/>
    <property type="evidence" value="ECO:0007669"/>
    <property type="project" value="InterPro"/>
</dbReference>
<dbReference type="EMBL" id="BNCI01000002">
    <property type="protein sequence ID" value="GHF26866.1"/>
    <property type="molecule type" value="Genomic_DNA"/>
</dbReference>
<accession>A0A919AWT6</accession>
<dbReference type="InterPro" id="IPR027474">
    <property type="entry name" value="L-asparaginase_N"/>
</dbReference>
<dbReference type="InterPro" id="IPR004550">
    <property type="entry name" value="AsnASE_II"/>
</dbReference>